<comment type="caution">
    <text evidence="8">The sequence shown here is derived from an EMBL/GenBank/DDBJ whole genome shotgun (WGS) entry which is preliminary data.</text>
</comment>
<keyword evidence="5" id="KW-0812">Transmembrane</keyword>
<keyword evidence="7" id="KW-0998">Cell outer membrane</keyword>
<evidence type="ECO:0000256" key="7">
    <source>
        <dbReference type="ARBA" id="ARBA00023237"/>
    </source>
</evidence>
<proteinExistence type="inferred from homology"/>
<dbReference type="Pfam" id="PF02321">
    <property type="entry name" value="OEP"/>
    <property type="match status" value="1"/>
</dbReference>
<dbReference type="PANTHER" id="PTHR30026">
    <property type="entry name" value="OUTER MEMBRANE PROTEIN TOLC"/>
    <property type="match status" value="1"/>
</dbReference>
<evidence type="ECO:0000256" key="5">
    <source>
        <dbReference type="ARBA" id="ARBA00022692"/>
    </source>
</evidence>
<comment type="similarity">
    <text evidence="2">Belongs to the outer membrane factor (OMF) (TC 1.B.17) family.</text>
</comment>
<dbReference type="InterPro" id="IPR003423">
    <property type="entry name" value="OMP_efflux"/>
</dbReference>
<evidence type="ECO:0000256" key="4">
    <source>
        <dbReference type="ARBA" id="ARBA00022452"/>
    </source>
</evidence>
<gene>
    <name evidence="8" type="ORF">HPS55_06985</name>
</gene>
<protein>
    <submittedName>
        <fullName evidence="8">TolC family protein</fullName>
    </submittedName>
</protein>
<accession>A0ABX2ATK1</accession>
<dbReference type="RefSeq" id="WP_172176273.1">
    <property type="nucleotide sequence ID" value="NZ_CASGKG010000012.1"/>
</dbReference>
<sequence>MNRIYFLAIALSCIYIKAQSQDIASVLRSVERNNMELKVLHNDNQAAIFEIKDRNSLESPSVEYSPFFRKGASGVASSELVVSQDFDFPTLYATRHKSGKLQQEAINLEYMTLRRNILLDAKQKCLELVLLNLTRDVLKERADNAGELLVLFEKKFKEGDATIIELNKIKMEQMDLQAEMLQNESSRQNIIRALTAMNGNKPLSLDSISYPEITATYTENGMLVKGSALSLQEEIIASDAVIRTAEAAVRMAEQEIKVSKQGWLPKLSIGYRRNTEMDESSNGFLVGAAFPIFSNTNKVKAAKSKQVAAQLNLDNTRMKVENETETIINEFRRLGETLRIYDMTMIRQSVAALKKAVVTGNMSLIDYYNEVDKIYQKQQTFLAVENQYHNLWATLNKNRL</sequence>
<evidence type="ECO:0000313" key="8">
    <source>
        <dbReference type="EMBL" id="NPE14069.1"/>
    </source>
</evidence>
<organism evidence="8 9">
    <name type="scientific">Xylanibacter rodentium</name>
    <dbReference type="NCBI Taxonomy" id="2736289"/>
    <lineage>
        <taxon>Bacteria</taxon>
        <taxon>Pseudomonadati</taxon>
        <taxon>Bacteroidota</taxon>
        <taxon>Bacteroidia</taxon>
        <taxon>Bacteroidales</taxon>
        <taxon>Prevotellaceae</taxon>
        <taxon>Xylanibacter</taxon>
    </lineage>
</organism>
<dbReference type="EMBL" id="JABKKE010000009">
    <property type="protein sequence ID" value="NPE14069.1"/>
    <property type="molecule type" value="Genomic_DNA"/>
</dbReference>
<dbReference type="GeneID" id="82157506"/>
<evidence type="ECO:0000256" key="2">
    <source>
        <dbReference type="ARBA" id="ARBA00007613"/>
    </source>
</evidence>
<dbReference type="PANTHER" id="PTHR30026:SF20">
    <property type="entry name" value="OUTER MEMBRANE PROTEIN TOLC"/>
    <property type="match status" value="1"/>
</dbReference>
<reference evidence="8 9" key="1">
    <citation type="submission" date="2020-05" db="EMBL/GenBank/DDBJ databases">
        <title>Distinct polysaccharide utilization as determinants for interspecies competition between intestinal Prevotella spp.</title>
        <authorList>
            <person name="Galvez E.J.C."/>
            <person name="Iljazovic A."/>
            <person name="Strowig T."/>
        </authorList>
    </citation>
    <scope>NUCLEOTIDE SEQUENCE [LARGE SCALE GENOMIC DNA]</scope>
    <source>
        <strain evidence="8 9">PROD</strain>
    </source>
</reference>
<dbReference type="Proteomes" id="UP001193734">
    <property type="component" value="Unassembled WGS sequence"/>
</dbReference>
<keyword evidence="6" id="KW-0472">Membrane</keyword>
<dbReference type="InterPro" id="IPR051906">
    <property type="entry name" value="TolC-like"/>
</dbReference>
<keyword evidence="4" id="KW-1134">Transmembrane beta strand</keyword>
<comment type="subcellular location">
    <subcellularLocation>
        <location evidence="1">Cell outer membrane</location>
    </subcellularLocation>
</comment>
<evidence type="ECO:0000256" key="6">
    <source>
        <dbReference type="ARBA" id="ARBA00023136"/>
    </source>
</evidence>
<evidence type="ECO:0000256" key="1">
    <source>
        <dbReference type="ARBA" id="ARBA00004442"/>
    </source>
</evidence>
<evidence type="ECO:0000313" key="9">
    <source>
        <dbReference type="Proteomes" id="UP001193734"/>
    </source>
</evidence>
<dbReference type="SUPFAM" id="SSF56954">
    <property type="entry name" value="Outer membrane efflux proteins (OEP)"/>
    <property type="match status" value="1"/>
</dbReference>
<evidence type="ECO:0000256" key="3">
    <source>
        <dbReference type="ARBA" id="ARBA00022448"/>
    </source>
</evidence>
<keyword evidence="9" id="KW-1185">Reference proteome</keyword>
<name>A0ABX2ATK1_9BACT</name>
<keyword evidence="3" id="KW-0813">Transport</keyword>
<dbReference type="Gene3D" id="1.20.1600.10">
    <property type="entry name" value="Outer membrane efflux proteins (OEP)"/>
    <property type="match status" value="1"/>
</dbReference>